<keyword evidence="10" id="KW-1185">Reference proteome</keyword>
<evidence type="ECO:0000256" key="4">
    <source>
        <dbReference type="ARBA" id="ARBA00022692"/>
    </source>
</evidence>
<dbReference type="SUPFAM" id="SSF161098">
    <property type="entry name" value="MetI-like"/>
    <property type="match status" value="1"/>
</dbReference>
<comment type="caution">
    <text evidence="9">The sequence shown here is derived from an EMBL/GenBank/DDBJ whole genome shotgun (WGS) entry which is preliminary data.</text>
</comment>
<dbReference type="Gene3D" id="1.10.3720.10">
    <property type="entry name" value="MetI-like"/>
    <property type="match status" value="1"/>
</dbReference>
<evidence type="ECO:0000313" key="10">
    <source>
        <dbReference type="Proteomes" id="UP000031967"/>
    </source>
</evidence>
<keyword evidence="5 7" id="KW-1133">Transmembrane helix</keyword>
<keyword evidence="2 7" id="KW-0813">Transport</keyword>
<dbReference type="InterPro" id="IPR000515">
    <property type="entry name" value="MetI-like"/>
</dbReference>
<dbReference type="InterPro" id="IPR035906">
    <property type="entry name" value="MetI-like_sf"/>
</dbReference>
<evidence type="ECO:0000256" key="5">
    <source>
        <dbReference type="ARBA" id="ARBA00022989"/>
    </source>
</evidence>
<evidence type="ECO:0000313" key="9">
    <source>
        <dbReference type="EMBL" id="KIL40427.1"/>
    </source>
</evidence>
<evidence type="ECO:0000256" key="6">
    <source>
        <dbReference type="ARBA" id="ARBA00023136"/>
    </source>
</evidence>
<dbReference type="CDD" id="cd06261">
    <property type="entry name" value="TM_PBP2"/>
    <property type="match status" value="1"/>
</dbReference>
<keyword evidence="6 7" id="KW-0472">Membrane</keyword>
<dbReference type="RefSeq" id="WP_041048073.1">
    <property type="nucleotide sequence ID" value="NZ_JXAK01000021.1"/>
</dbReference>
<organism evidence="9 10">
    <name type="scientific">Gordoniibacillus kamchatkensis</name>
    <dbReference type="NCBI Taxonomy" id="1590651"/>
    <lineage>
        <taxon>Bacteria</taxon>
        <taxon>Bacillati</taxon>
        <taxon>Bacillota</taxon>
        <taxon>Bacilli</taxon>
        <taxon>Bacillales</taxon>
        <taxon>Paenibacillaceae</taxon>
        <taxon>Gordoniibacillus</taxon>
    </lineage>
</organism>
<feature type="transmembrane region" description="Helical" evidence="7">
    <location>
        <begin position="12"/>
        <end position="34"/>
    </location>
</feature>
<name>A0ABR5AHD9_9BACL</name>
<protein>
    <recommendedName>
        <fullName evidence="8">ABC transmembrane type-1 domain-containing protein</fullName>
    </recommendedName>
</protein>
<evidence type="ECO:0000259" key="8">
    <source>
        <dbReference type="PROSITE" id="PS50928"/>
    </source>
</evidence>
<dbReference type="EMBL" id="JXAK01000021">
    <property type="protein sequence ID" value="KIL40427.1"/>
    <property type="molecule type" value="Genomic_DNA"/>
</dbReference>
<evidence type="ECO:0000256" key="1">
    <source>
        <dbReference type="ARBA" id="ARBA00004651"/>
    </source>
</evidence>
<dbReference type="InterPro" id="IPR050901">
    <property type="entry name" value="BP-dep_ABC_trans_perm"/>
</dbReference>
<evidence type="ECO:0000256" key="2">
    <source>
        <dbReference type="ARBA" id="ARBA00022448"/>
    </source>
</evidence>
<proteinExistence type="inferred from homology"/>
<feature type="transmembrane region" description="Helical" evidence="7">
    <location>
        <begin position="249"/>
        <end position="272"/>
    </location>
</feature>
<dbReference type="PANTHER" id="PTHR32243">
    <property type="entry name" value="MALTOSE TRANSPORT SYSTEM PERMEASE-RELATED"/>
    <property type="match status" value="1"/>
</dbReference>
<evidence type="ECO:0000256" key="3">
    <source>
        <dbReference type="ARBA" id="ARBA00022475"/>
    </source>
</evidence>
<sequence length="281" mass="30965">MRKKNVYLSLNYVASYLLMGVFTFPAVWIILTAIRPDKEVNASPPVWIPETVTFDAFAKLFGGNTSTGSIPFHDYFLNTIWIALLSTVFSVMIGTLAGYYFSRHHSKRANAVFLSMMLARAIPGVALSLPLFLVFSKIGVLDKISGLVIAYTALNIPFATWLMQGFFKEISIELDEASFVDGCSMWGSFAKIALPLTLPGLSAAAIFTFLTVWGEFQISSLLARTVASKPFTVGLFDFTTQFTVDWRGMAAMAVVMIIPSTLFVIVAQKWLIRGLTFGASK</sequence>
<keyword evidence="3" id="KW-1003">Cell membrane</keyword>
<feature type="domain" description="ABC transmembrane type-1" evidence="8">
    <location>
        <begin position="76"/>
        <end position="267"/>
    </location>
</feature>
<feature type="transmembrane region" description="Helical" evidence="7">
    <location>
        <begin position="113"/>
        <end position="138"/>
    </location>
</feature>
<feature type="transmembrane region" description="Helical" evidence="7">
    <location>
        <begin position="144"/>
        <end position="163"/>
    </location>
</feature>
<dbReference type="PANTHER" id="PTHR32243:SF18">
    <property type="entry name" value="INNER MEMBRANE ABC TRANSPORTER PERMEASE PROTEIN YCJP"/>
    <property type="match status" value="1"/>
</dbReference>
<comment type="similarity">
    <text evidence="7">Belongs to the binding-protein-dependent transport system permease family.</text>
</comment>
<feature type="transmembrane region" description="Helical" evidence="7">
    <location>
        <begin position="80"/>
        <end position="101"/>
    </location>
</feature>
<reference evidence="9 10" key="1">
    <citation type="submission" date="2014-12" db="EMBL/GenBank/DDBJ databases">
        <title>Draft genome sequence of Paenibacillus kamchatkensis strain B-2647.</title>
        <authorList>
            <person name="Karlyshev A.V."/>
            <person name="Kudryashova E.B."/>
        </authorList>
    </citation>
    <scope>NUCLEOTIDE SEQUENCE [LARGE SCALE GENOMIC DNA]</scope>
    <source>
        <strain evidence="9 10">VKM B-2647</strain>
    </source>
</reference>
<accession>A0ABR5AHD9</accession>
<keyword evidence="4 7" id="KW-0812">Transmembrane</keyword>
<dbReference type="PROSITE" id="PS50928">
    <property type="entry name" value="ABC_TM1"/>
    <property type="match status" value="1"/>
</dbReference>
<dbReference type="Pfam" id="PF00528">
    <property type="entry name" value="BPD_transp_1"/>
    <property type="match status" value="1"/>
</dbReference>
<dbReference type="Proteomes" id="UP000031967">
    <property type="component" value="Unassembled WGS sequence"/>
</dbReference>
<feature type="transmembrane region" description="Helical" evidence="7">
    <location>
        <begin position="192"/>
        <end position="213"/>
    </location>
</feature>
<evidence type="ECO:0000256" key="7">
    <source>
        <dbReference type="RuleBase" id="RU363032"/>
    </source>
</evidence>
<gene>
    <name evidence="9" type="ORF">SD70_13500</name>
</gene>
<comment type="subcellular location">
    <subcellularLocation>
        <location evidence="1 7">Cell membrane</location>
        <topology evidence="1 7">Multi-pass membrane protein</topology>
    </subcellularLocation>
</comment>